<dbReference type="NCBIfam" id="TIGR04056">
    <property type="entry name" value="OMP_RagA_SusC"/>
    <property type="match status" value="1"/>
</dbReference>
<keyword evidence="4 7" id="KW-0812">Transmembrane</keyword>
<dbReference type="InterPro" id="IPR023997">
    <property type="entry name" value="TonB-dep_OMP_SusC/RagA_CS"/>
</dbReference>
<dbReference type="NCBIfam" id="TIGR04057">
    <property type="entry name" value="SusC_RagA_signa"/>
    <property type="match status" value="1"/>
</dbReference>
<dbReference type="InterPro" id="IPR023996">
    <property type="entry name" value="TonB-dep_OMP_SusC/RagA"/>
</dbReference>
<evidence type="ECO:0000256" key="6">
    <source>
        <dbReference type="ARBA" id="ARBA00023237"/>
    </source>
</evidence>
<dbReference type="RefSeq" id="WP_007175205.1">
    <property type="nucleotide sequence ID" value="NZ_GG704783.1"/>
</dbReference>
<comment type="subcellular location">
    <subcellularLocation>
        <location evidence="1 7">Cell outer membrane</location>
        <topology evidence="1 7">Multi-pass membrane protein</topology>
    </subcellularLocation>
</comment>
<evidence type="ECO:0000313" key="10">
    <source>
        <dbReference type="Proteomes" id="UP000003160"/>
    </source>
</evidence>
<dbReference type="PROSITE" id="PS52016">
    <property type="entry name" value="TONB_DEPENDENT_REC_3"/>
    <property type="match status" value="1"/>
</dbReference>
<dbReference type="Gene3D" id="2.60.40.1120">
    <property type="entry name" value="Carboxypeptidase-like, regulatory domain"/>
    <property type="match status" value="1"/>
</dbReference>
<dbReference type="GO" id="GO:0009279">
    <property type="term" value="C:cell outer membrane"/>
    <property type="evidence" value="ECO:0007669"/>
    <property type="project" value="UniProtKB-SubCell"/>
</dbReference>
<feature type="domain" description="TonB-dependent receptor plug" evidence="8">
    <location>
        <begin position="118"/>
        <end position="225"/>
    </location>
</feature>
<accession>D1Q0T1</accession>
<proteinExistence type="inferred from homology"/>
<dbReference type="Proteomes" id="UP000003160">
    <property type="component" value="Unassembled WGS sequence"/>
</dbReference>
<keyword evidence="5 7" id="KW-0472">Membrane</keyword>
<evidence type="ECO:0000313" key="9">
    <source>
        <dbReference type="EMBL" id="EFA42758.1"/>
    </source>
</evidence>
<evidence type="ECO:0000259" key="8">
    <source>
        <dbReference type="Pfam" id="PF07715"/>
    </source>
</evidence>
<dbReference type="Gene3D" id="2.40.170.20">
    <property type="entry name" value="TonB-dependent receptor, beta-barrel domain"/>
    <property type="match status" value="1"/>
</dbReference>
<dbReference type="EMBL" id="ACKS01000112">
    <property type="protein sequence ID" value="EFA42758.1"/>
    <property type="molecule type" value="Genomic_DNA"/>
</dbReference>
<dbReference type="HOGENOM" id="CLU_004317_0_1_10"/>
<protein>
    <submittedName>
        <fullName evidence="9">TonB-linked outer membrane protein, SusC/RagA family</fullName>
    </submittedName>
</protein>
<dbReference type="InterPro" id="IPR012910">
    <property type="entry name" value="Plug_dom"/>
</dbReference>
<dbReference type="Gene3D" id="2.170.130.10">
    <property type="entry name" value="TonB-dependent receptor, plug domain"/>
    <property type="match status" value="1"/>
</dbReference>
<gene>
    <name evidence="9" type="ORF">HMPREF0645_2816</name>
</gene>
<reference evidence="9 10" key="1">
    <citation type="submission" date="2009-10" db="EMBL/GenBank/DDBJ databases">
        <authorList>
            <person name="Qin X."/>
            <person name="Bachman B."/>
            <person name="Battles P."/>
            <person name="Bell A."/>
            <person name="Bess C."/>
            <person name="Bickham C."/>
            <person name="Chaboub L."/>
            <person name="Chen D."/>
            <person name="Coyle M."/>
            <person name="Deiros D.R."/>
            <person name="Dinh H."/>
            <person name="Forbes L."/>
            <person name="Fowler G."/>
            <person name="Francisco L."/>
            <person name="Fu Q."/>
            <person name="Gubbala S."/>
            <person name="Hale W."/>
            <person name="Han Y."/>
            <person name="Hemphill L."/>
            <person name="Highlander S.K."/>
            <person name="Hirani K."/>
            <person name="Hogues M."/>
            <person name="Jackson L."/>
            <person name="Jakkamsetti A."/>
            <person name="Javaid M."/>
            <person name="Jiang H."/>
            <person name="Korchina V."/>
            <person name="Kovar C."/>
            <person name="Lara F."/>
            <person name="Lee S."/>
            <person name="Mata R."/>
            <person name="Mathew T."/>
            <person name="Moen C."/>
            <person name="Morales K."/>
            <person name="Munidasa M."/>
            <person name="Nazareth L."/>
            <person name="Ngo R."/>
            <person name="Nguyen L."/>
            <person name="Okwuonu G."/>
            <person name="Ongeri F."/>
            <person name="Patil S."/>
            <person name="Petrosino J."/>
            <person name="Pham C."/>
            <person name="Pham P."/>
            <person name="Pu L.-L."/>
            <person name="Puazo M."/>
            <person name="Raj R."/>
            <person name="Reid J."/>
            <person name="Rouhana J."/>
            <person name="Saada N."/>
            <person name="Shang Y."/>
            <person name="Simmons D."/>
            <person name="Thornton R."/>
            <person name="Warren J."/>
            <person name="Weissenberger G."/>
            <person name="Zhang J."/>
            <person name="Zhang L."/>
            <person name="Zhou C."/>
            <person name="Zhu D."/>
            <person name="Muzny D."/>
            <person name="Worley K."/>
            <person name="Gibbs R."/>
        </authorList>
    </citation>
    <scope>NUCLEOTIDE SEQUENCE [LARGE SCALE GENOMIC DNA]</scope>
    <source>
        <strain evidence="9 10">DSM 17361</strain>
    </source>
</reference>
<evidence type="ECO:0000256" key="2">
    <source>
        <dbReference type="ARBA" id="ARBA00022448"/>
    </source>
</evidence>
<evidence type="ECO:0000256" key="7">
    <source>
        <dbReference type="PROSITE-ProRule" id="PRU01360"/>
    </source>
</evidence>
<keyword evidence="6 7" id="KW-0998">Cell outer membrane</keyword>
<dbReference type="OrthoDB" id="9768177at2"/>
<dbReference type="AlphaFoldDB" id="D1Q0T1"/>
<keyword evidence="2 7" id="KW-0813">Transport</keyword>
<evidence type="ECO:0000256" key="5">
    <source>
        <dbReference type="ARBA" id="ARBA00023136"/>
    </source>
</evidence>
<sequence>MMNLNLIEKTLALLFLLCLLPLGISAQSIVSGLVNDETGEPIIGATIRVVGTSDGTVTDLNGRFEVKAKPTAQLSVSYVGYITENINVGGRKDLVVTLKTDSKTLSDVVVVGYGTMKKSDISGSVATVDRDAVMKRIPANIGQALQGSAAGVMVTQQDGSPDGNSAIRIRGVGTINGDASPLYVVDGVQVGNNANFVNPSDIESIEILKDASATAIYGSAGANGVVMITTKRGGAGKAIVTFTADYGLQTLPAKLDVLDIDGYTEALREAKKTNDGDGIGNAVWDPKFDGKRNYIDWQKEMTRAALRQQYGTSITGGSEKTDYNLSFGYLDVKGMVVNTSYKRFTSHANINTKVNSFLEIGGDINYTHSESHGSNGTVGNNGNLSSIRDFATMTPTLDYVNNNDLAKGELINVNLQNPDGTYGVGYQLTPDGWEGNSAMASNVYAMQMENGERGRNGFDRIQTTAYVDLSFLNTKQHKLNLRSQGTYTYAANNGSDYTGGRKRYNLIGGKMTEVTLRDDQAFAFSLNNSHNYTLGLQTYLTYTLNYNIHNLTLMIGNEVSKSWGQWVNAAARKFPSEFNRSLSLTEDPNSKNANGGYNADTRMVSYFARASYVLLDRYILTGTVRKDGSSNFGTGNRWGTFPSLAGAWRISEEPFMRDVKFVDNFKFRVGWGQTGNAGNMAGKAIVALSGDAAYAFYGPNGISGYWGNRNRETGWYAPLVDPNLKWETTEMTNFGIDFAFLNNWDITLDYFIKDTKDLLLSRQIRSSAGYTQIYTNYGEIENKGFEFAVGYHKQVNRDFGFNVRVTGSTLKNKVKKMGEPLYNTCSENGAGTLDGSNVQAVLGTDGVWTNHSICKEGEAVGSFFGFLTDGIIKDEADLNEYQNRISDNISKSDANHPLSVGDMKFKDLNGDNIIDQKDMTIIGNGFPKLNYGINVGANYKNWDLNLYMYGVLGQDILSYSAMRLSNMALFDEQWTPNILKDAYKNAWRNGQGSLPRLTFNDANRNGRVSDLWVKNGDFLRISNLQVGYTLPQQLTNKLYIQKARVYMGVQNLLTISAYSKYGDPEVGQGSVLYTGLDTGRYPMPRTFMAGVNVTF</sequence>
<evidence type="ECO:0000256" key="4">
    <source>
        <dbReference type="ARBA" id="ARBA00022692"/>
    </source>
</evidence>
<dbReference type="InterPro" id="IPR037066">
    <property type="entry name" value="Plug_dom_sf"/>
</dbReference>
<dbReference type="eggNOG" id="COG1629">
    <property type="taxonomic scope" value="Bacteria"/>
</dbReference>
<name>D1Q0T1_9BACT</name>
<organism evidence="9 10">
    <name type="scientific">Hallella bergensis DSM 17361</name>
    <dbReference type="NCBI Taxonomy" id="585502"/>
    <lineage>
        <taxon>Bacteria</taxon>
        <taxon>Pseudomonadati</taxon>
        <taxon>Bacteroidota</taxon>
        <taxon>Bacteroidia</taxon>
        <taxon>Bacteroidales</taxon>
        <taxon>Prevotellaceae</taxon>
        <taxon>Hallella</taxon>
    </lineage>
</organism>
<comment type="caution">
    <text evidence="9">The sequence shown here is derived from an EMBL/GenBank/DDBJ whole genome shotgun (WGS) entry which is preliminary data.</text>
</comment>
<evidence type="ECO:0000256" key="1">
    <source>
        <dbReference type="ARBA" id="ARBA00004571"/>
    </source>
</evidence>
<keyword evidence="10" id="KW-1185">Reference proteome</keyword>
<evidence type="ECO:0000256" key="3">
    <source>
        <dbReference type="ARBA" id="ARBA00022452"/>
    </source>
</evidence>
<dbReference type="Pfam" id="PF13715">
    <property type="entry name" value="CarbopepD_reg_2"/>
    <property type="match status" value="1"/>
</dbReference>
<dbReference type="InterPro" id="IPR036942">
    <property type="entry name" value="Beta-barrel_TonB_sf"/>
</dbReference>
<dbReference type="InterPro" id="IPR008969">
    <property type="entry name" value="CarboxyPept-like_regulatory"/>
</dbReference>
<dbReference type="SUPFAM" id="SSF56935">
    <property type="entry name" value="Porins"/>
    <property type="match status" value="1"/>
</dbReference>
<dbReference type="Pfam" id="PF07715">
    <property type="entry name" value="Plug"/>
    <property type="match status" value="1"/>
</dbReference>
<dbReference type="InterPro" id="IPR039426">
    <property type="entry name" value="TonB-dep_rcpt-like"/>
</dbReference>
<dbReference type="SUPFAM" id="SSF49464">
    <property type="entry name" value="Carboxypeptidase regulatory domain-like"/>
    <property type="match status" value="1"/>
</dbReference>
<keyword evidence="3 7" id="KW-1134">Transmembrane beta strand</keyword>
<comment type="similarity">
    <text evidence="7">Belongs to the TonB-dependent receptor family.</text>
</comment>